<keyword evidence="3" id="KW-1185">Reference proteome</keyword>
<reference evidence="2" key="1">
    <citation type="submission" date="2022-03" db="EMBL/GenBank/DDBJ databases">
        <title>A functionally conserved STORR gene fusion in Papaver species that diverged 16.8 million years ago.</title>
        <authorList>
            <person name="Catania T."/>
        </authorList>
    </citation>
    <scope>NUCLEOTIDE SEQUENCE</scope>
    <source>
        <strain evidence="2">S-191538</strain>
    </source>
</reference>
<evidence type="ECO:0000313" key="2">
    <source>
        <dbReference type="EMBL" id="MCL7024279.1"/>
    </source>
</evidence>
<proteinExistence type="predicted"/>
<accession>A0AA41RPN6</accession>
<keyword evidence="1" id="KW-1133">Transmembrane helix</keyword>
<name>A0AA41RPN6_PAPNU</name>
<gene>
    <name evidence="2" type="ORF">MKW94_019516</name>
</gene>
<dbReference type="Proteomes" id="UP001177140">
    <property type="component" value="Unassembled WGS sequence"/>
</dbReference>
<dbReference type="EMBL" id="JAJJMA010032727">
    <property type="protein sequence ID" value="MCL7024279.1"/>
    <property type="molecule type" value="Genomic_DNA"/>
</dbReference>
<keyword evidence="1" id="KW-0812">Transmembrane</keyword>
<feature type="transmembrane region" description="Helical" evidence="1">
    <location>
        <begin position="39"/>
        <end position="60"/>
    </location>
</feature>
<dbReference type="AlphaFoldDB" id="A0AA41RPN6"/>
<sequence>LSSWGTNLCYSDEEVCHKKTDGRPSILRFDPPRRKKNTVSIVLGILLPILFVINVCIVIVSCRQRRKKKAAEAADKTNRRRKHKTTLTAMLLPQIQLLPLVSDYKFPKIWRELFNFWLSPSILVSRINTSPCLAYRAMPHVDM</sequence>
<protein>
    <submittedName>
        <fullName evidence="2">Uncharacterized protein</fullName>
    </submittedName>
</protein>
<comment type="caution">
    <text evidence="2">The sequence shown here is derived from an EMBL/GenBank/DDBJ whole genome shotgun (WGS) entry which is preliminary data.</text>
</comment>
<feature type="non-terminal residue" evidence="2">
    <location>
        <position position="143"/>
    </location>
</feature>
<organism evidence="2 3">
    <name type="scientific">Papaver nudicaule</name>
    <name type="common">Iceland poppy</name>
    <dbReference type="NCBI Taxonomy" id="74823"/>
    <lineage>
        <taxon>Eukaryota</taxon>
        <taxon>Viridiplantae</taxon>
        <taxon>Streptophyta</taxon>
        <taxon>Embryophyta</taxon>
        <taxon>Tracheophyta</taxon>
        <taxon>Spermatophyta</taxon>
        <taxon>Magnoliopsida</taxon>
        <taxon>Ranunculales</taxon>
        <taxon>Papaveraceae</taxon>
        <taxon>Papaveroideae</taxon>
        <taxon>Papaver</taxon>
    </lineage>
</organism>
<evidence type="ECO:0000256" key="1">
    <source>
        <dbReference type="SAM" id="Phobius"/>
    </source>
</evidence>
<evidence type="ECO:0000313" key="3">
    <source>
        <dbReference type="Proteomes" id="UP001177140"/>
    </source>
</evidence>
<keyword evidence="1" id="KW-0472">Membrane</keyword>